<feature type="domain" description="NIPSNAP" evidence="3">
    <location>
        <begin position="81"/>
        <end position="182"/>
    </location>
</feature>
<keyword evidence="2" id="KW-1133">Transmembrane helix</keyword>
<accession>A0A1C3EP38</accession>
<evidence type="ECO:0000256" key="2">
    <source>
        <dbReference type="SAM" id="Phobius"/>
    </source>
</evidence>
<protein>
    <submittedName>
        <fullName evidence="4">NIPSNAP family containing protein</fullName>
    </submittedName>
</protein>
<dbReference type="Pfam" id="PF07978">
    <property type="entry name" value="NIPSNAP"/>
    <property type="match status" value="1"/>
</dbReference>
<keyword evidence="5" id="KW-1185">Reference proteome</keyword>
<dbReference type="OrthoDB" id="9809695at2"/>
<dbReference type="EMBL" id="LYDR01000039">
    <property type="protein sequence ID" value="ODA35004.1"/>
    <property type="molecule type" value="Genomic_DNA"/>
</dbReference>
<dbReference type="SUPFAM" id="SSF54909">
    <property type="entry name" value="Dimeric alpha+beta barrel"/>
    <property type="match status" value="1"/>
</dbReference>
<reference evidence="4 5" key="1">
    <citation type="submission" date="2016-05" db="EMBL/GenBank/DDBJ databases">
        <title>Genomic and physiological characterization of Planctopirus sp. isolated from fresh water lake.</title>
        <authorList>
            <person name="Subhash Y."/>
            <person name="Ramana C."/>
        </authorList>
    </citation>
    <scope>NUCLEOTIDE SEQUENCE [LARGE SCALE GENOMIC DNA]</scope>
    <source>
        <strain evidence="4 5">JC280</strain>
    </source>
</reference>
<gene>
    <name evidence="4" type="ORF">A6X21_03345</name>
</gene>
<feature type="compositionally biased region" description="Polar residues" evidence="1">
    <location>
        <begin position="7"/>
        <end position="22"/>
    </location>
</feature>
<dbReference type="Proteomes" id="UP000094828">
    <property type="component" value="Unassembled WGS sequence"/>
</dbReference>
<keyword evidence="2" id="KW-0472">Membrane</keyword>
<name>A0A1C3EP38_9PLAN</name>
<evidence type="ECO:0000256" key="1">
    <source>
        <dbReference type="SAM" id="MobiDB-lite"/>
    </source>
</evidence>
<evidence type="ECO:0000259" key="3">
    <source>
        <dbReference type="Pfam" id="PF07978"/>
    </source>
</evidence>
<dbReference type="AlphaFoldDB" id="A0A1C3EP38"/>
<keyword evidence="2" id="KW-0812">Transmembrane</keyword>
<proteinExistence type="predicted"/>
<organism evidence="4 5">
    <name type="scientific">Planctopirus hydrillae</name>
    <dbReference type="NCBI Taxonomy" id="1841610"/>
    <lineage>
        <taxon>Bacteria</taxon>
        <taxon>Pseudomonadati</taxon>
        <taxon>Planctomycetota</taxon>
        <taxon>Planctomycetia</taxon>
        <taxon>Planctomycetales</taxon>
        <taxon>Planctomycetaceae</taxon>
        <taxon>Planctopirus</taxon>
    </lineage>
</organism>
<comment type="caution">
    <text evidence="4">The sequence shown here is derived from an EMBL/GenBank/DDBJ whole genome shotgun (WGS) entry which is preliminary data.</text>
</comment>
<evidence type="ECO:0000313" key="5">
    <source>
        <dbReference type="Proteomes" id="UP000094828"/>
    </source>
</evidence>
<dbReference type="Gene3D" id="3.30.70.100">
    <property type="match status" value="1"/>
</dbReference>
<evidence type="ECO:0000313" key="4">
    <source>
        <dbReference type="EMBL" id="ODA35004.1"/>
    </source>
</evidence>
<dbReference type="STRING" id="1841610.A6X21_03345"/>
<dbReference type="InterPro" id="IPR011008">
    <property type="entry name" value="Dimeric_a/b-barrel"/>
</dbReference>
<feature type="transmembrane region" description="Helical" evidence="2">
    <location>
        <begin position="46"/>
        <end position="64"/>
    </location>
</feature>
<feature type="region of interest" description="Disordered" evidence="1">
    <location>
        <begin position="1"/>
        <end position="38"/>
    </location>
</feature>
<feature type="compositionally biased region" description="Polar residues" evidence="1">
    <location>
        <begin position="29"/>
        <end position="38"/>
    </location>
</feature>
<dbReference type="InterPro" id="IPR012577">
    <property type="entry name" value="NIPSNAP"/>
</dbReference>
<sequence length="184" mass="20234">MSRLISHAQTLNASKSDSNHASAQDDRTIQASQLSPKSPSTFGKTLLLWALASLIGGGLGYCYTLKISQAEANRAEAKKLYELRTYTALPGRLDALNKRFRDHTTQLFAKHGMTNVIYLTPANGDNKLIYLIAHENEAAAAASWKAFREDPAWKAAREASEADGKIVEKVESVYLNATDYSPMK</sequence>
<dbReference type="RefSeq" id="WP_068846584.1">
    <property type="nucleotide sequence ID" value="NZ_LYDR01000039.1"/>
</dbReference>